<dbReference type="PANTHER" id="PTHR15502">
    <property type="entry name" value="CALCINEURIN-BINDING PROTEIN CABIN 1-RELATED"/>
    <property type="match status" value="1"/>
</dbReference>
<keyword evidence="4" id="KW-1185">Reference proteome</keyword>
<evidence type="ECO:0000256" key="1">
    <source>
        <dbReference type="ARBA" id="ARBA00004123"/>
    </source>
</evidence>
<evidence type="ECO:0000256" key="2">
    <source>
        <dbReference type="ARBA" id="ARBA00023242"/>
    </source>
</evidence>
<dbReference type="GO" id="GO:0005634">
    <property type="term" value="C:nucleus"/>
    <property type="evidence" value="ECO:0007669"/>
    <property type="project" value="UniProtKB-SubCell"/>
</dbReference>
<keyword evidence="2" id="KW-0539">Nucleus</keyword>
<reference evidence="3" key="1">
    <citation type="journal article" date="2023" name="Mol. Biol. Evol.">
        <title>Third-Generation Sequencing Reveals the Adaptive Role of the Epigenome in Three Deep-Sea Polychaetes.</title>
        <authorList>
            <person name="Perez M."/>
            <person name="Aroh O."/>
            <person name="Sun Y."/>
            <person name="Lan Y."/>
            <person name="Juniper S.K."/>
            <person name="Young C.R."/>
            <person name="Angers B."/>
            <person name="Qian P.Y."/>
        </authorList>
    </citation>
    <scope>NUCLEOTIDE SEQUENCE</scope>
    <source>
        <strain evidence="3">P08H-3</strain>
    </source>
</reference>
<dbReference type="Proteomes" id="UP001208570">
    <property type="component" value="Unassembled WGS sequence"/>
</dbReference>
<dbReference type="GO" id="GO:0006325">
    <property type="term" value="P:chromatin organization"/>
    <property type="evidence" value="ECO:0007669"/>
    <property type="project" value="InterPro"/>
</dbReference>
<comment type="subcellular location">
    <subcellularLocation>
        <location evidence="1">Nucleus</location>
    </subcellularLocation>
</comment>
<dbReference type="InterPro" id="IPR033053">
    <property type="entry name" value="Hir3/CABIN1"/>
</dbReference>
<organism evidence="3 4">
    <name type="scientific">Paralvinella palmiformis</name>
    <dbReference type="NCBI Taxonomy" id="53620"/>
    <lineage>
        <taxon>Eukaryota</taxon>
        <taxon>Metazoa</taxon>
        <taxon>Spiralia</taxon>
        <taxon>Lophotrochozoa</taxon>
        <taxon>Annelida</taxon>
        <taxon>Polychaeta</taxon>
        <taxon>Sedentaria</taxon>
        <taxon>Canalipalpata</taxon>
        <taxon>Terebellida</taxon>
        <taxon>Terebelliformia</taxon>
        <taxon>Alvinellidae</taxon>
        <taxon>Paralvinella</taxon>
    </lineage>
</organism>
<dbReference type="EMBL" id="JAODUP010000785">
    <property type="protein sequence ID" value="KAK2144096.1"/>
    <property type="molecule type" value="Genomic_DNA"/>
</dbReference>
<sequence length="108" mass="12510">MLDILIEVFTGITPDKILSYEDELRVSIEQCIYCLYNHPSKRTKAKHLEDHNTEPLPLEWSHAVQVFDYFKPTSMPEYDSYKTSTVSAELENFLCRVSALIPQSYSSC</sequence>
<proteinExistence type="predicted"/>
<dbReference type="PANTHER" id="PTHR15502:SF7">
    <property type="entry name" value="CALCINEURIN-BINDING PROTEIN CABIN-1"/>
    <property type="match status" value="1"/>
</dbReference>
<protein>
    <submittedName>
        <fullName evidence="3">Uncharacterized protein</fullName>
    </submittedName>
</protein>
<dbReference type="AlphaFoldDB" id="A0AAD9J0Q5"/>
<evidence type="ECO:0000313" key="4">
    <source>
        <dbReference type="Proteomes" id="UP001208570"/>
    </source>
</evidence>
<evidence type="ECO:0000313" key="3">
    <source>
        <dbReference type="EMBL" id="KAK2144096.1"/>
    </source>
</evidence>
<dbReference type="GO" id="GO:0031491">
    <property type="term" value="F:nucleosome binding"/>
    <property type="evidence" value="ECO:0007669"/>
    <property type="project" value="TreeGrafter"/>
</dbReference>
<accession>A0AAD9J0Q5</accession>
<gene>
    <name evidence="3" type="ORF">LSH36_785g00023</name>
</gene>
<name>A0AAD9J0Q5_9ANNE</name>
<comment type="caution">
    <text evidence="3">The sequence shown here is derived from an EMBL/GenBank/DDBJ whole genome shotgun (WGS) entry which is preliminary data.</text>
</comment>